<evidence type="ECO:0000313" key="1">
    <source>
        <dbReference type="EMBL" id="GME72560.1"/>
    </source>
</evidence>
<evidence type="ECO:0000313" key="2">
    <source>
        <dbReference type="Proteomes" id="UP001165064"/>
    </source>
</evidence>
<protein>
    <submittedName>
        <fullName evidence="1">Unnamed protein product</fullName>
    </submittedName>
</protein>
<dbReference type="EMBL" id="BSXS01000451">
    <property type="protein sequence ID" value="GME72560.1"/>
    <property type="molecule type" value="Genomic_DNA"/>
</dbReference>
<name>A0ACB5SU04_AMBMO</name>
<accession>A0ACB5SU04</accession>
<comment type="caution">
    <text evidence="1">The sequence shown here is derived from an EMBL/GenBank/DDBJ whole genome shotgun (WGS) entry which is preliminary data.</text>
</comment>
<keyword evidence="2" id="KW-1185">Reference proteome</keyword>
<dbReference type="Proteomes" id="UP001165064">
    <property type="component" value="Unassembled WGS sequence"/>
</dbReference>
<sequence>MRFSTILEVLSCIYATRAAAIPDATTDTSLSTITPISTARIYVPSSRAQSQSVQQPQQQFQYDETNYYSSSSYSSNYYYSSAASSSSSFSSEFYPSGYTSSGFTSSGYTSSAYAYSSVLAQQQNIVLYVDHGANGTGSAQTKTQTRVNIVTVALNSDGTPISTASANPVSKYNVYSNSSIPSSTTSSSTTSSKDAKKTKITSTSSDSTSTSSTEEPETTIEPTTETVSSDDGEGPFLTDGSGHPKSSSDKSANGNDDSSSSEPPVSTANDFGTKQFQASFAGLLTMVALILL</sequence>
<proteinExistence type="predicted"/>
<organism evidence="1 2">
    <name type="scientific">Ambrosiozyma monospora</name>
    <name type="common">Yeast</name>
    <name type="synonym">Endomycopsis monosporus</name>
    <dbReference type="NCBI Taxonomy" id="43982"/>
    <lineage>
        <taxon>Eukaryota</taxon>
        <taxon>Fungi</taxon>
        <taxon>Dikarya</taxon>
        <taxon>Ascomycota</taxon>
        <taxon>Saccharomycotina</taxon>
        <taxon>Pichiomycetes</taxon>
        <taxon>Pichiales</taxon>
        <taxon>Pichiaceae</taxon>
        <taxon>Ambrosiozyma</taxon>
    </lineage>
</organism>
<gene>
    <name evidence="1" type="ORF">Amon02_000104400</name>
</gene>
<reference evidence="1" key="1">
    <citation type="submission" date="2023-04" db="EMBL/GenBank/DDBJ databases">
        <title>Ambrosiozyma monospora NBRC 10751.</title>
        <authorList>
            <person name="Ichikawa N."/>
            <person name="Sato H."/>
            <person name="Tonouchi N."/>
        </authorList>
    </citation>
    <scope>NUCLEOTIDE SEQUENCE</scope>
    <source>
        <strain evidence="1">NBRC 10751</strain>
    </source>
</reference>